<sequence length="133" mass="14876">MTASDRQRIDKWLFFARVVKSRSLAAKLATGGRVRVNRDKVDQASHPVKVGDVLTVTLERRILVYRILATGHRRGPAEEARLLYEDVSPQPSPGDGGQAGAKELPPVRDPGSGRPTKRERRETDRLRDRGEPE</sequence>
<gene>
    <name evidence="4" type="ORF">ATN84_15475</name>
</gene>
<dbReference type="SMART" id="SM00363">
    <property type="entry name" value="S4"/>
    <property type="match status" value="1"/>
</dbReference>
<dbReference type="EMBL" id="LNTU01000034">
    <property type="protein sequence ID" value="KXF76287.1"/>
    <property type="molecule type" value="Genomic_DNA"/>
</dbReference>
<dbReference type="AlphaFoldDB" id="A0A135HSX8"/>
<dbReference type="RefSeq" id="WP_068883185.1">
    <property type="nucleotide sequence ID" value="NZ_LNTU01000034.1"/>
</dbReference>
<name>A0A135HSX8_9HYPH</name>
<dbReference type="PROSITE" id="PS50889">
    <property type="entry name" value="S4"/>
    <property type="match status" value="1"/>
</dbReference>
<feature type="region of interest" description="Disordered" evidence="2">
    <location>
        <begin position="80"/>
        <end position="133"/>
    </location>
</feature>
<keyword evidence="5" id="KW-1185">Reference proteome</keyword>
<dbReference type="OrthoDB" id="9797176at2"/>
<accession>A0A135HSX8</accession>
<feature type="compositionally biased region" description="Basic and acidic residues" evidence="2">
    <location>
        <begin position="119"/>
        <end position="133"/>
    </location>
</feature>
<dbReference type="Gene3D" id="3.10.290.10">
    <property type="entry name" value="RNA-binding S4 domain"/>
    <property type="match status" value="1"/>
</dbReference>
<keyword evidence="1" id="KW-0694">RNA-binding</keyword>
<dbReference type="InterPro" id="IPR002942">
    <property type="entry name" value="S4_RNA-bd"/>
</dbReference>
<dbReference type="Proteomes" id="UP000070107">
    <property type="component" value="Unassembled WGS sequence"/>
</dbReference>
<reference evidence="4 5" key="1">
    <citation type="submission" date="2015-11" db="EMBL/GenBank/DDBJ databases">
        <title>Draft genome sequence of Paramesorhizobium deserti A-3-E, a strain highly resistant to diverse beta-lactam antibiotics.</title>
        <authorList>
            <person name="Lv R."/>
            <person name="Yang X."/>
            <person name="Fang N."/>
            <person name="Guo J."/>
            <person name="Luo X."/>
            <person name="Peng F."/>
            <person name="Yang R."/>
            <person name="Cui Y."/>
            <person name="Fang C."/>
            <person name="Song Y."/>
        </authorList>
    </citation>
    <scope>NUCLEOTIDE SEQUENCE [LARGE SCALE GENOMIC DNA]</scope>
    <source>
        <strain evidence="4 5">A-3-E</strain>
    </source>
</reference>
<proteinExistence type="predicted"/>
<evidence type="ECO:0000259" key="3">
    <source>
        <dbReference type="SMART" id="SM00363"/>
    </source>
</evidence>
<evidence type="ECO:0000313" key="4">
    <source>
        <dbReference type="EMBL" id="KXF76287.1"/>
    </source>
</evidence>
<evidence type="ECO:0000256" key="1">
    <source>
        <dbReference type="PROSITE-ProRule" id="PRU00182"/>
    </source>
</evidence>
<dbReference type="InterPro" id="IPR036986">
    <property type="entry name" value="S4_RNA-bd_sf"/>
</dbReference>
<dbReference type="CDD" id="cd00165">
    <property type="entry name" value="S4"/>
    <property type="match status" value="1"/>
</dbReference>
<dbReference type="Pfam" id="PF01479">
    <property type="entry name" value="S4"/>
    <property type="match status" value="1"/>
</dbReference>
<dbReference type="GO" id="GO:0003723">
    <property type="term" value="F:RNA binding"/>
    <property type="evidence" value="ECO:0007669"/>
    <property type="project" value="UniProtKB-KW"/>
</dbReference>
<evidence type="ECO:0000313" key="5">
    <source>
        <dbReference type="Proteomes" id="UP000070107"/>
    </source>
</evidence>
<comment type="caution">
    <text evidence="4">The sequence shown here is derived from an EMBL/GenBank/DDBJ whole genome shotgun (WGS) entry which is preliminary data.</text>
</comment>
<dbReference type="SUPFAM" id="SSF55174">
    <property type="entry name" value="Alpha-L RNA-binding motif"/>
    <property type="match status" value="1"/>
</dbReference>
<organism evidence="4 5">
    <name type="scientific">Paramesorhizobium deserti</name>
    <dbReference type="NCBI Taxonomy" id="1494590"/>
    <lineage>
        <taxon>Bacteria</taxon>
        <taxon>Pseudomonadati</taxon>
        <taxon>Pseudomonadota</taxon>
        <taxon>Alphaproteobacteria</taxon>
        <taxon>Hyphomicrobiales</taxon>
        <taxon>Phyllobacteriaceae</taxon>
        <taxon>Paramesorhizobium</taxon>
    </lineage>
</organism>
<evidence type="ECO:0000256" key="2">
    <source>
        <dbReference type="SAM" id="MobiDB-lite"/>
    </source>
</evidence>
<feature type="domain" description="RNA-binding S4" evidence="3">
    <location>
        <begin position="7"/>
        <end position="67"/>
    </location>
</feature>
<dbReference type="STRING" id="1494590.ATN84_15475"/>
<protein>
    <submittedName>
        <fullName evidence="4">RNA-binding protein</fullName>
    </submittedName>
</protein>